<evidence type="ECO:0000259" key="4">
    <source>
        <dbReference type="SMART" id="SM00322"/>
    </source>
</evidence>
<dbReference type="GO" id="GO:0003723">
    <property type="term" value="F:RNA binding"/>
    <property type="evidence" value="ECO:0007669"/>
    <property type="project" value="UniProtKB-UniRule"/>
</dbReference>
<dbReference type="InterPro" id="IPR004087">
    <property type="entry name" value="KH_dom"/>
</dbReference>
<keyword evidence="2" id="KW-0694">RNA-binding</keyword>
<dbReference type="SMART" id="SM00322">
    <property type="entry name" value="KH"/>
    <property type="match status" value="3"/>
</dbReference>
<dbReference type="PROSITE" id="PS50084">
    <property type="entry name" value="KH_TYPE_1"/>
    <property type="match status" value="3"/>
</dbReference>
<dbReference type="InterPro" id="IPR036612">
    <property type="entry name" value="KH_dom_type_1_sf"/>
</dbReference>
<organism evidence="5 6">
    <name type="scientific">Carnegiea gigantea</name>
    <dbReference type="NCBI Taxonomy" id="171969"/>
    <lineage>
        <taxon>Eukaryota</taxon>
        <taxon>Viridiplantae</taxon>
        <taxon>Streptophyta</taxon>
        <taxon>Embryophyta</taxon>
        <taxon>Tracheophyta</taxon>
        <taxon>Spermatophyta</taxon>
        <taxon>Magnoliopsida</taxon>
        <taxon>eudicotyledons</taxon>
        <taxon>Gunneridae</taxon>
        <taxon>Pentapetalae</taxon>
        <taxon>Caryophyllales</taxon>
        <taxon>Cactineae</taxon>
        <taxon>Cactaceae</taxon>
        <taxon>Cactoideae</taxon>
        <taxon>Echinocereeae</taxon>
        <taxon>Carnegiea</taxon>
    </lineage>
</organism>
<comment type="caution">
    <text evidence="5">The sequence shown here is derived from an EMBL/GenBank/DDBJ whole genome shotgun (WGS) entry which is preliminary data.</text>
</comment>
<dbReference type="Proteomes" id="UP001153076">
    <property type="component" value="Unassembled WGS sequence"/>
</dbReference>
<feature type="domain" description="K Homology" evidence="4">
    <location>
        <begin position="348"/>
        <end position="405"/>
    </location>
</feature>
<dbReference type="EMBL" id="JAKOGI010000017">
    <property type="protein sequence ID" value="KAJ8450078.1"/>
    <property type="molecule type" value="Genomic_DNA"/>
</dbReference>
<dbReference type="CDD" id="cd22460">
    <property type="entry name" value="KH-I_PEPPER_rpt2_like"/>
    <property type="match status" value="1"/>
</dbReference>
<name>A0A9Q1KWA7_9CARY</name>
<dbReference type="Pfam" id="PF00013">
    <property type="entry name" value="KH_1"/>
    <property type="match status" value="3"/>
</dbReference>
<dbReference type="Gene3D" id="3.30.1370.10">
    <property type="entry name" value="K Homology domain, type 1"/>
    <property type="match status" value="3"/>
</dbReference>
<proteinExistence type="predicted"/>
<keyword evidence="6" id="KW-1185">Reference proteome</keyword>
<keyword evidence="1" id="KW-0677">Repeat</keyword>
<evidence type="ECO:0000313" key="6">
    <source>
        <dbReference type="Proteomes" id="UP001153076"/>
    </source>
</evidence>
<reference evidence="5" key="1">
    <citation type="submission" date="2022-04" db="EMBL/GenBank/DDBJ databases">
        <title>Carnegiea gigantea Genome sequencing and assembly v2.</title>
        <authorList>
            <person name="Copetti D."/>
            <person name="Sanderson M.J."/>
            <person name="Burquez A."/>
            <person name="Wojciechowski M.F."/>
        </authorList>
    </citation>
    <scope>NUCLEOTIDE SEQUENCE</scope>
    <source>
        <strain evidence="5">SGP5-SGP5p</strain>
        <tissue evidence="5">Aerial part</tissue>
    </source>
</reference>
<evidence type="ECO:0000256" key="3">
    <source>
        <dbReference type="SAM" id="MobiDB-lite"/>
    </source>
</evidence>
<gene>
    <name evidence="5" type="ORF">Cgig2_033272</name>
</gene>
<sequence length="444" mass="47361">MAQQQQQQQQPQYAAAVPTLQPYAQSQQMQYVPQPQALPYPSLQPPHQTPLSFTLPYAQQYHAANQYGSIPMTQYPLPPQPVYSQPAHHYSGRPTTKRAREPASDAAEAQPTKRQAVGNDILFRVVVPSSQIGKVIGKGGHRVQKVREDTKATIKIADAITRYEERVIIISSKENEGGVTDAEKALLQIAALILADDGSGVQTLSVSAAAAAADPYGFTGAVSSLGVVGAAGVTAGHVPSNSVRLLIAGSQAGGLIGVSGQNIEKIRNSSGATITVLAPNQLPLCASALESDRLVQISGEVSTVLKAVEEIGVELRGNPPKEVISISPAYNLSIARAAQTYMDPNAAEYVTLDMVISETMVGGFIGRSGSNISRIRTESGAMIKVFGGKGEQKHRQIQLIGTAQQVLPPWIRNYAYADGTALLCFQLHRSALTVLVCCMPRKYT</sequence>
<feature type="domain" description="K Homology" evidence="4">
    <location>
        <begin position="239"/>
        <end position="316"/>
    </location>
</feature>
<feature type="domain" description="K Homology" evidence="4">
    <location>
        <begin position="119"/>
        <end position="191"/>
    </location>
</feature>
<accession>A0A9Q1KWA7</accession>
<dbReference type="AlphaFoldDB" id="A0A9Q1KWA7"/>
<evidence type="ECO:0000313" key="5">
    <source>
        <dbReference type="EMBL" id="KAJ8450078.1"/>
    </source>
</evidence>
<dbReference type="SUPFAM" id="SSF54791">
    <property type="entry name" value="Eukaryotic type KH-domain (KH-domain type I)"/>
    <property type="match status" value="3"/>
</dbReference>
<feature type="region of interest" description="Disordered" evidence="3">
    <location>
        <begin position="78"/>
        <end position="113"/>
    </location>
</feature>
<dbReference type="InterPro" id="IPR004088">
    <property type="entry name" value="KH_dom_type_1"/>
</dbReference>
<protein>
    <recommendedName>
        <fullName evidence="4">K Homology domain-containing protein</fullName>
    </recommendedName>
</protein>
<evidence type="ECO:0000256" key="1">
    <source>
        <dbReference type="ARBA" id="ARBA00022737"/>
    </source>
</evidence>
<dbReference type="CDD" id="cd00105">
    <property type="entry name" value="KH-I"/>
    <property type="match status" value="1"/>
</dbReference>
<evidence type="ECO:0000256" key="2">
    <source>
        <dbReference type="PROSITE-ProRule" id="PRU00117"/>
    </source>
</evidence>
<dbReference type="PANTHER" id="PTHR10288">
    <property type="entry name" value="KH DOMAIN CONTAINING RNA BINDING PROTEIN"/>
    <property type="match status" value="1"/>
</dbReference>
<dbReference type="OrthoDB" id="442947at2759"/>